<feature type="compositionally biased region" description="Low complexity" evidence="1">
    <location>
        <begin position="11"/>
        <end position="25"/>
    </location>
</feature>
<protein>
    <submittedName>
        <fullName evidence="2">Uncharacterized protein</fullName>
    </submittedName>
</protein>
<feature type="compositionally biased region" description="Basic and acidic residues" evidence="1">
    <location>
        <begin position="169"/>
        <end position="178"/>
    </location>
</feature>
<organism evidence="2">
    <name type="scientific">uncultured Thermomicrobiales bacterium</name>
    <dbReference type="NCBI Taxonomy" id="1645740"/>
    <lineage>
        <taxon>Bacteria</taxon>
        <taxon>Pseudomonadati</taxon>
        <taxon>Thermomicrobiota</taxon>
        <taxon>Thermomicrobia</taxon>
        <taxon>Thermomicrobiales</taxon>
        <taxon>environmental samples</taxon>
    </lineage>
</organism>
<feature type="non-terminal residue" evidence="2">
    <location>
        <position position="178"/>
    </location>
</feature>
<dbReference type="EMBL" id="CADCWE010000201">
    <property type="protein sequence ID" value="CAA9552726.1"/>
    <property type="molecule type" value="Genomic_DNA"/>
</dbReference>
<reference evidence="2" key="1">
    <citation type="submission" date="2020-02" db="EMBL/GenBank/DDBJ databases">
        <authorList>
            <person name="Meier V. D."/>
        </authorList>
    </citation>
    <scope>NUCLEOTIDE SEQUENCE</scope>
    <source>
        <strain evidence="2">AVDCRST_MAG73</strain>
    </source>
</reference>
<gene>
    <name evidence="2" type="ORF">AVDCRST_MAG73-3089</name>
</gene>
<sequence>ARLPRPRRATADLAAALDDQGGVRAPGRRRSGAGRHATLAEGDGIPGRSLGRRQRLDLQAGRVLAHDRHDPRRRDGDRSGDVRPALERRRGARARRRRDLPVARQPRLEPDLRLAERTRAGSGPLRPDQGDAQIERHRRAFGGRDAVAGSAAAGPVRLVPAGDGQPRCRRGDGDGSLV</sequence>
<feature type="region of interest" description="Disordered" evidence="1">
    <location>
        <begin position="147"/>
        <end position="178"/>
    </location>
</feature>
<feature type="compositionally biased region" description="Basic and acidic residues" evidence="1">
    <location>
        <begin position="106"/>
        <end position="119"/>
    </location>
</feature>
<feature type="compositionally biased region" description="Basic and acidic residues" evidence="1">
    <location>
        <begin position="64"/>
        <end position="89"/>
    </location>
</feature>
<name>A0A6J4UK21_9BACT</name>
<feature type="region of interest" description="Disordered" evidence="1">
    <location>
        <begin position="1"/>
        <end position="133"/>
    </location>
</feature>
<feature type="non-terminal residue" evidence="2">
    <location>
        <position position="1"/>
    </location>
</feature>
<dbReference type="AlphaFoldDB" id="A0A6J4UK21"/>
<accession>A0A6J4UK21</accession>
<proteinExistence type="predicted"/>
<evidence type="ECO:0000256" key="1">
    <source>
        <dbReference type="SAM" id="MobiDB-lite"/>
    </source>
</evidence>
<evidence type="ECO:0000313" key="2">
    <source>
        <dbReference type="EMBL" id="CAA9552726.1"/>
    </source>
</evidence>